<dbReference type="HOGENOM" id="CLU_002865_6_0_1"/>
<feature type="active site" description="Proton acceptor" evidence="6">
    <location>
        <position position="593"/>
    </location>
</feature>
<feature type="binding site" evidence="7">
    <location>
        <position position="271"/>
    </location>
    <ligand>
        <name>FAD</name>
        <dbReference type="ChEBI" id="CHEBI:57692"/>
    </ligand>
</feature>
<dbReference type="SUPFAM" id="SSF51905">
    <property type="entry name" value="FAD/NAD(P)-binding domain"/>
    <property type="match status" value="1"/>
</dbReference>
<dbReference type="Proteomes" id="UP000186303">
    <property type="component" value="Chromosome 6"/>
</dbReference>
<keyword evidence="5" id="KW-0560">Oxidoreductase</keyword>
<protein>
    <submittedName>
        <fullName evidence="9">Uncharacterized protein</fullName>
    </submittedName>
</protein>
<keyword evidence="4 7" id="KW-0274">FAD</keyword>
<dbReference type="EMBL" id="LT671826">
    <property type="protein sequence ID" value="SHO79209.1"/>
    <property type="molecule type" value="Genomic_DNA"/>
</dbReference>
<dbReference type="VEuPathDB" id="FungiDB:MSYG_3558"/>
<dbReference type="Pfam" id="PF05199">
    <property type="entry name" value="GMC_oxred_C"/>
    <property type="match status" value="1"/>
</dbReference>
<organism evidence="9 10">
    <name type="scientific">Malassezia sympodialis (strain ATCC 42132)</name>
    <name type="common">Atopic eczema-associated yeast</name>
    <dbReference type="NCBI Taxonomy" id="1230383"/>
    <lineage>
        <taxon>Eukaryota</taxon>
        <taxon>Fungi</taxon>
        <taxon>Dikarya</taxon>
        <taxon>Basidiomycota</taxon>
        <taxon>Ustilaginomycotina</taxon>
        <taxon>Malasseziomycetes</taxon>
        <taxon>Malasseziales</taxon>
        <taxon>Malasseziaceae</taxon>
        <taxon>Malassezia</taxon>
    </lineage>
</organism>
<dbReference type="SUPFAM" id="SSF54373">
    <property type="entry name" value="FAD-linked reductases, C-terminal domain"/>
    <property type="match status" value="1"/>
</dbReference>
<feature type="binding site" evidence="7">
    <location>
        <position position="118"/>
    </location>
    <ligand>
        <name>FAD</name>
        <dbReference type="ChEBI" id="CHEBI:57692"/>
    </ligand>
</feature>
<gene>
    <name evidence="9" type="ORF">MSYG_3558</name>
</gene>
<feature type="active site" description="Proton donor" evidence="6">
    <location>
        <position position="550"/>
    </location>
</feature>
<dbReference type="PIRSF" id="PIRSF000137">
    <property type="entry name" value="Alcohol_oxidase"/>
    <property type="match status" value="1"/>
</dbReference>
<evidence type="ECO:0000256" key="8">
    <source>
        <dbReference type="RuleBase" id="RU003968"/>
    </source>
</evidence>
<dbReference type="PANTHER" id="PTHR11552">
    <property type="entry name" value="GLUCOSE-METHANOL-CHOLINE GMC OXIDOREDUCTASE"/>
    <property type="match status" value="1"/>
</dbReference>
<dbReference type="InterPro" id="IPR027424">
    <property type="entry name" value="Glucose_Oxidase_domain_2"/>
</dbReference>
<dbReference type="Gene3D" id="3.30.560.10">
    <property type="entry name" value="Glucose Oxidase, domain 3"/>
    <property type="match status" value="1"/>
</dbReference>
<evidence type="ECO:0000313" key="10">
    <source>
        <dbReference type="Proteomes" id="UP000186303"/>
    </source>
</evidence>
<dbReference type="AlphaFoldDB" id="M5EDN6"/>
<evidence type="ECO:0000256" key="6">
    <source>
        <dbReference type="PIRSR" id="PIRSR000137-1"/>
    </source>
</evidence>
<name>M5EDN6_MALS4</name>
<dbReference type="InterPro" id="IPR000172">
    <property type="entry name" value="GMC_OxRdtase_N"/>
</dbReference>
<evidence type="ECO:0000256" key="2">
    <source>
        <dbReference type="ARBA" id="ARBA00010790"/>
    </source>
</evidence>
<comment type="similarity">
    <text evidence="2 8">Belongs to the GMC oxidoreductase family.</text>
</comment>
<comment type="cofactor">
    <cofactor evidence="1 7">
        <name>FAD</name>
        <dbReference type="ChEBI" id="CHEBI:57692"/>
    </cofactor>
</comment>
<dbReference type="InterPro" id="IPR036188">
    <property type="entry name" value="FAD/NAD-bd_sf"/>
</dbReference>
<dbReference type="OMA" id="FTSVWHY"/>
<dbReference type="RefSeq" id="XP_018741941.1">
    <property type="nucleotide sequence ID" value="XM_018885375.1"/>
</dbReference>
<dbReference type="STRING" id="1230383.M5EDN6"/>
<evidence type="ECO:0000313" key="9">
    <source>
        <dbReference type="EMBL" id="SHO79209.1"/>
    </source>
</evidence>
<dbReference type="InterPro" id="IPR007867">
    <property type="entry name" value="GMC_OxRtase_C"/>
</dbReference>
<dbReference type="KEGG" id="msym:MSY001_3474"/>
<evidence type="ECO:0000256" key="1">
    <source>
        <dbReference type="ARBA" id="ARBA00001974"/>
    </source>
</evidence>
<dbReference type="GO" id="GO:0016614">
    <property type="term" value="F:oxidoreductase activity, acting on CH-OH group of donors"/>
    <property type="evidence" value="ECO:0007669"/>
    <property type="project" value="InterPro"/>
</dbReference>
<dbReference type="OrthoDB" id="269227at2759"/>
<accession>M5EDN6</accession>
<evidence type="ECO:0000256" key="5">
    <source>
        <dbReference type="ARBA" id="ARBA00023002"/>
    </source>
</evidence>
<sequence length="613" mass="66784">MASLLHQIVALCAAVLLALHSAEAAQFHWHPNEVQGTAWDYIVVGGGLSGLVVSRRLAEEKGTKVLVIEPGTDERKNPDIYKVSKYGAVYDTPLDWAFKTTPQAVIGNHTRKIRGGRVLGGSTAINGAAWNRAAKSQYDLLGDIVGDDRFNFATLQSYMNRAESFVPPNAAQRKAGADYVPSAHGKNGPLSIGFSPIHLAKRMFTGPAPRVFIEAVNAVLHAPTLRDQCDGNNTGVAFTPTSISQQDTRQASYMYLNGTHDNLHILLGNRVTHLLWNDGTPRTATGVQVQGKAEDKPTVVHANGDVILAAGALNTPGILERSGVGAKNVLEKAGIRQVINLPGVGKNLQEQTMNTMGLKANVNYTGGGPSNTIANSNIYQLFRNATQVRKYMYEHLDEWSKKLQSQGHVVHASTLQQHWKYVMHSFLEQGAPVTEHFFDTGYPANSYGIDTWFLLPFSRGSVHVTSPDAFAPPTLDPNYFAVPIDMDFQVASMRTNRRLFRHMSKQPGFEQGENVPGTDLVPDNENNYDAWRAWILGLEGKGYGFGTVSHPIGTCSMMPHADGGVVGPRFSLYGATNVRIVDASILPVQVSAHLSSTLYGLAEFAADMIRDRD</sequence>
<proteinExistence type="inferred from homology"/>
<evidence type="ECO:0000256" key="3">
    <source>
        <dbReference type="ARBA" id="ARBA00022630"/>
    </source>
</evidence>
<dbReference type="InterPro" id="IPR012132">
    <property type="entry name" value="GMC_OxRdtase"/>
</dbReference>
<dbReference type="PROSITE" id="PS00624">
    <property type="entry name" value="GMC_OXRED_2"/>
    <property type="match status" value="1"/>
</dbReference>
<dbReference type="PROSITE" id="PS00623">
    <property type="entry name" value="GMC_OXRED_1"/>
    <property type="match status" value="1"/>
</dbReference>
<reference evidence="10" key="1">
    <citation type="journal article" date="2017" name="Nucleic Acids Res.">
        <title>Proteogenomics produces comprehensive and highly accurate protein-coding gene annotation in a complete genome assembly of Malassezia sympodialis.</title>
        <authorList>
            <person name="Zhu Y."/>
            <person name="Engstroem P.G."/>
            <person name="Tellgren-Roth C."/>
            <person name="Baudo C.D."/>
            <person name="Kennell J.C."/>
            <person name="Sun S."/>
            <person name="Billmyre R.B."/>
            <person name="Schroeder M.S."/>
            <person name="Andersson A."/>
            <person name="Holm T."/>
            <person name="Sigurgeirsson B."/>
            <person name="Wu G."/>
            <person name="Sankaranarayanan S.R."/>
            <person name="Siddharthan R."/>
            <person name="Sanyal K."/>
            <person name="Lundeberg J."/>
            <person name="Nystedt B."/>
            <person name="Boekhout T."/>
            <person name="Dawson T.L. Jr."/>
            <person name="Heitman J."/>
            <person name="Scheynius A."/>
            <person name="Lehtioe J."/>
        </authorList>
    </citation>
    <scope>NUCLEOTIDE SEQUENCE [LARGE SCALE GENOMIC DNA]</scope>
    <source>
        <strain evidence="10">ATCC 42132</strain>
    </source>
</reference>
<keyword evidence="3 8" id="KW-0285">Flavoprotein</keyword>
<dbReference type="GO" id="GO:0050660">
    <property type="term" value="F:flavin adenine dinucleotide binding"/>
    <property type="evidence" value="ECO:0007669"/>
    <property type="project" value="InterPro"/>
</dbReference>
<evidence type="ECO:0000256" key="4">
    <source>
        <dbReference type="ARBA" id="ARBA00022827"/>
    </source>
</evidence>
<keyword evidence="10" id="KW-1185">Reference proteome</keyword>
<dbReference type="Gene3D" id="4.10.450.10">
    <property type="entry name" value="Glucose Oxidase, domain 2"/>
    <property type="match status" value="1"/>
</dbReference>
<dbReference type="PANTHER" id="PTHR11552:SF201">
    <property type="entry name" value="GLUCOSE-METHANOL-CHOLINE OXIDOREDUCTASE N-TERMINAL DOMAIN-CONTAINING PROTEIN"/>
    <property type="match status" value="1"/>
</dbReference>
<dbReference type="Gene3D" id="3.50.50.60">
    <property type="entry name" value="FAD/NAD(P)-binding domain"/>
    <property type="match status" value="1"/>
</dbReference>
<dbReference type="Pfam" id="PF00732">
    <property type="entry name" value="GMC_oxred_N"/>
    <property type="match status" value="1"/>
</dbReference>
<evidence type="ECO:0000256" key="7">
    <source>
        <dbReference type="PIRSR" id="PIRSR000137-2"/>
    </source>
</evidence>